<evidence type="ECO:0000313" key="2">
    <source>
        <dbReference type="EMBL" id="MBD1221933.1"/>
    </source>
</evidence>
<dbReference type="RefSeq" id="WP_189777348.1">
    <property type="nucleotide sequence ID" value="NZ_JACWEZ010000002.1"/>
</dbReference>
<accession>A0ABR7VJS7</accession>
<comment type="caution">
    <text evidence="2">The sequence shown here is derived from an EMBL/GenBank/DDBJ whole genome shotgun (WGS) entry which is preliminary data.</text>
</comment>
<evidence type="ECO:0000256" key="1">
    <source>
        <dbReference type="SAM" id="Phobius"/>
    </source>
</evidence>
<sequence length="66" mass="7864">MERRNKKSTTQKELPIVVALFIIVYSGVMLLKYLTNDNLTWLSTFLMMFSITTIYFILRSTKRKQK</sequence>
<reference evidence="2 3" key="1">
    <citation type="submission" date="2020-09" db="EMBL/GenBank/DDBJ databases">
        <title>Draft Genome Sequences of Oil-Oxidizing Bacteria Halomonas titanicae, Marinobacter lutaoensis, and Virgibacillus halodenitrificans Isolated from Highly Saline Environments.</title>
        <authorList>
            <person name="Grouzdev D.S."/>
            <person name="Sokolova D.S."/>
            <person name="Semenova E.M."/>
            <person name="Borzenkov I.A."/>
            <person name="Bidzhieva S.K."/>
            <person name="Poltaraus A.B."/>
            <person name="Nazina T.N."/>
        </authorList>
    </citation>
    <scope>NUCLEOTIDE SEQUENCE [LARGE SCALE GENOMIC DNA]</scope>
    <source>
        <strain evidence="2 3">VKM B-3472D</strain>
    </source>
</reference>
<keyword evidence="3" id="KW-1185">Reference proteome</keyword>
<feature type="transmembrane region" description="Helical" evidence="1">
    <location>
        <begin position="39"/>
        <end position="58"/>
    </location>
</feature>
<keyword evidence="1" id="KW-0812">Transmembrane</keyword>
<protein>
    <recommendedName>
        <fullName evidence="4">Group-specific protein</fullName>
    </recommendedName>
</protein>
<organism evidence="2 3">
    <name type="scientific">Virgibacillus halodenitrificans</name>
    <name type="common">Bacillus halodenitrificans</name>
    <dbReference type="NCBI Taxonomy" id="1482"/>
    <lineage>
        <taxon>Bacteria</taxon>
        <taxon>Bacillati</taxon>
        <taxon>Bacillota</taxon>
        <taxon>Bacilli</taxon>
        <taxon>Bacillales</taxon>
        <taxon>Bacillaceae</taxon>
        <taxon>Virgibacillus</taxon>
    </lineage>
</organism>
<feature type="transmembrane region" description="Helical" evidence="1">
    <location>
        <begin position="12"/>
        <end position="33"/>
    </location>
</feature>
<name>A0ABR7VJS7_VIRHA</name>
<keyword evidence="1" id="KW-0472">Membrane</keyword>
<dbReference type="Proteomes" id="UP000621631">
    <property type="component" value="Unassembled WGS sequence"/>
</dbReference>
<evidence type="ECO:0008006" key="4">
    <source>
        <dbReference type="Google" id="ProtNLM"/>
    </source>
</evidence>
<dbReference type="EMBL" id="JACWEZ010000002">
    <property type="protein sequence ID" value="MBD1221933.1"/>
    <property type="molecule type" value="Genomic_DNA"/>
</dbReference>
<gene>
    <name evidence="2" type="ORF">IC602_04880</name>
</gene>
<proteinExistence type="predicted"/>
<keyword evidence="1" id="KW-1133">Transmembrane helix</keyword>
<evidence type="ECO:0000313" key="3">
    <source>
        <dbReference type="Proteomes" id="UP000621631"/>
    </source>
</evidence>